<evidence type="ECO:0000313" key="4">
    <source>
        <dbReference type="Proteomes" id="UP000035050"/>
    </source>
</evidence>
<keyword evidence="4" id="KW-1185">Reference proteome</keyword>
<dbReference type="GO" id="GO:0004175">
    <property type="term" value="F:endopeptidase activity"/>
    <property type="evidence" value="ECO:0007669"/>
    <property type="project" value="UniProtKB-ARBA"/>
</dbReference>
<sequence>MRKGNDLGNCRFAPVVEEMLFRGIVLRGFLTQYPSGTAIAHSAAVFGLAHLNIYQVVTLPLIGLILGKMYERTRSILPGILLHMAYNTAVVVNSVCIPGGMEDASIFELPATWSLVGIACGVAGASMIS</sequence>
<keyword evidence="1" id="KW-0812">Transmembrane</keyword>
<reference evidence="3" key="1">
    <citation type="submission" date="2016-06" db="EMBL/GenBank/DDBJ databases">
        <title>Pandoraea oxalativorans DSM 23570 Genome Sequencing.</title>
        <authorList>
            <person name="Ee R."/>
            <person name="Lim Y.-L."/>
            <person name="Yong D."/>
            <person name="Yin W.-F."/>
            <person name="Chan K.-G."/>
        </authorList>
    </citation>
    <scope>NUCLEOTIDE SEQUENCE</scope>
    <source>
        <strain evidence="3">DSM 23570</strain>
    </source>
</reference>
<dbReference type="Pfam" id="PF02517">
    <property type="entry name" value="Rce1-like"/>
    <property type="match status" value="1"/>
</dbReference>
<dbReference type="AlphaFoldDB" id="A0A192B1C2"/>
<dbReference type="OrthoDB" id="158986at2"/>
<name>A0A192B1C2_9BURK</name>
<keyword evidence="1" id="KW-1133">Transmembrane helix</keyword>
<feature type="transmembrane region" description="Helical" evidence="1">
    <location>
        <begin position="107"/>
        <end position="128"/>
    </location>
</feature>
<keyword evidence="1" id="KW-0472">Membrane</keyword>
<dbReference type="KEGG" id="pox:MB84_25250"/>
<feature type="transmembrane region" description="Helical" evidence="1">
    <location>
        <begin position="43"/>
        <end position="67"/>
    </location>
</feature>
<dbReference type="PANTHER" id="PTHR43592:SF15">
    <property type="entry name" value="CAAX AMINO TERMINAL PROTEASE FAMILY PROTEIN"/>
    <property type="match status" value="1"/>
</dbReference>
<evidence type="ECO:0000256" key="1">
    <source>
        <dbReference type="SAM" id="Phobius"/>
    </source>
</evidence>
<evidence type="ECO:0000259" key="2">
    <source>
        <dbReference type="Pfam" id="PF02517"/>
    </source>
</evidence>
<dbReference type="PANTHER" id="PTHR43592">
    <property type="entry name" value="CAAX AMINO TERMINAL PROTEASE"/>
    <property type="match status" value="1"/>
</dbReference>
<dbReference type="GO" id="GO:0080120">
    <property type="term" value="P:CAAX-box protein maturation"/>
    <property type="evidence" value="ECO:0007669"/>
    <property type="project" value="UniProtKB-ARBA"/>
</dbReference>
<organism evidence="3 4">
    <name type="scientific">Pandoraea oxalativorans</name>
    <dbReference type="NCBI Taxonomy" id="573737"/>
    <lineage>
        <taxon>Bacteria</taxon>
        <taxon>Pseudomonadati</taxon>
        <taxon>Pseudomonadota</taxon>
        <taxon>Betaproteobacteria</taxon>
        <taxon>Burkholderiales</taxon>
        <taxon>Burkholderiaceae</taxon>
        <taxon>Pandoraea</taxon>
    </lineage>
</organism>
<dbReference type="Proteomes" id="UP000035050">
    <property type="component" value="Chromosome"/>
</dbReference>
<gene>
    <name evidence="3" type="ORF">MB84_25250</name>
</gene>
<proteinExistence type="predicted"/>
<accession>A0A192B1C2</accession>
<dbReference type="InterPro" id="IPR003675">
    <property type="entry name" value="Rce1/LyrA-like_dom"/>
</dbReference>
<feature type="domain" description="CAAX prenyl protease 2/Lysostaphin resistance protein A-like" evidence="2">
    <location>
        <begin position="9"/>
        <end position="88"/>
    </location>
</feature>
<protein>
    <recommendedName>
        <fullName evidence="2">CAAX prenyl protease 2/Lysostaphin resistance protein A-like domain-containing protein</fullName>
    </recommendedName>
</protein>
<dbReference type="EMBL" id="CP011253">
    <property type="protein sequence ID" value="ANJ87211.1"/>
    <property type="molecule type" value="Genomic_DNA"/>
</dbReference>
<feature type="transmembrane region" description="Helical" evidence="1">
    <location>
        <begin position="79"/>
        <end position="101"/>
    </location>
</feature>
<evidence type="ECO:0000313" key="3">
    <source>
        <dbReference type="EMBL" id="ANJ87211.1"/>
    </source>
</evidence>